<dbReference type="Proteomes" id="UP000075604">
    <property type="component" value="Unassembled WGS sequence"/>
</dbReference>
<comment type="caution">
    <text evidence="5">The sequence shown here is derived from an EMBL/GenBank/DDBJ whole genome shotgun (WGS) entry which is preliminary data.</text>
</comment>
<dbReference type="EMBL" id="JELX01001169">
    <property type="protein sequence ID" value="KYF59840.1"/>
    <property type="molecule type" value="Genomic_DNA"/>
</dbReference>
<keyword evidence="2 3" id="KW-0663">Pyridoxal phosphate</keyword>
<dbReference type="GO" id="GO:0005737">
    <property type="term" value="C:cytoplasm"/>
    <property type="evidence" value="ECO:0007669"/>
    <property type="project" value="TreeGrafter"/>
</dbReference>
<comment type="cofactor">
    <cofactor evidence="1 4">
        <name>pyridoxal 5'-phosphate</name>
        <dbReference type="ChEBI" id="CHEBI:597326"/>
    </cofactor>
</comment>
<evidence type="ECO:0000313" key="5">
    <source>
        <dbReference type="EMBL" id="KYF59840.1"/>
    </source>
</evidence>
<dbReference type="AlphaFoldDB" id="A0A150PVZ4"/>
<organism evidence="5 6">
    <name type="scientific">Sorangium cellulosum</name>
    <name type="common">Polyangium cellulosum</name>
    <dbReference type="NCBI Taxonomy" id="56"/>
    <lineage>
        <taxon>Bacteria</taxon>
        <taxon>Pseudomonadati</taxon>
        <taxon>Myxococcota</taxon>
        <taxon>Polyangia</taxon>
        <taxon>Polyangiales</taxon>
        <taxon>Polyangiaceae</taxon>
        <taxon>Sorangium</taxon>
    </lineage>
</organism>
<dbReference type="GO" id="GO:0019346">
    <property type="term" value="P:transsulfuration"/>
    <property type="evidence" value="ECO:0007669"/>
    <property type="project" value="InterPro"/>
</dbReference>
<evidence type="ECO:0000313" key="6">
    <source>
        <dbReference type="Proteomes" id="UP000075604"/>
    </source>
</evidence>
<dbReference type="Gene3D" id="3.40.640.10">
    <property type="entry name" value="Type I PLP-dependent aspartate aminotransferase-like (Major domain)"/>
    <property type="match status" value="1"/>
</dbReference>
<dbReference type="InterPro" id="IPR015422">
    <property type="entry name" value="PyrdxlP-dep_Trfase_small"/>
</dbReference>
<dbReference type="SUPFAM" id="SSF53383">
    <property type="entry name" value="PLP-dependent transferases"/>
    <property type="match status" value="1"/>
</dbReference>
<dbReference type="InterPro" id="IPR015421">
    <property type="entry name" value="PyrdxlP-dep_Trfase_major"/>
</dbReference>
<accession>A0A150PVZ4</accession>
<name>A0A150PVZ4_SORCE</name>
<dbReference type="GO" id="GO:0030170">
    <property type="term" value="F:pyridoxal phosphate binding"/>
    <property type="evidence" value="ECO:0007669"/>
    <property type="project" value="InterPro"/>
</dbReference>
<protein>
    <recommendedName>
        <fullName evidence="7">Cystathionine gamma-synthase</fullName>
    </recommendedName>
</protein>
<feature type="modified residue" description="N6-(pyridoxal phosphate)lysine" evidence="3">
    <location>
        <position position="212"/>
    </location>
</feature>
<dbReference type="Pfam" id="PF01053">
    <property type="entry name" value="Cys_Met_Meta_PP"/>
    <property type="match status" value="1"/>
</dbReference>
<evidence type="ECO:0008006" key="7">
    <source>
        <dbReference type="Google" id="ProtNLM"/>
    </source>
</evidence>
<evidence type="ECO:0000256" key="2">
    <source>
        <dbReference type="ARBA" id="ARBA00022898"/>
    </source>
</evidence>
<dbReference type="PANTHER" id="PTHR11808">
    <property type="entry name" value="TRANS-SULFURATION ENZYME FAMILY MEMBER"/>
    <property type="match status" value="1"/>
</dbReference>
<evidence type="ECO:0000256" key="4">
    <source>
        <dbReference type="RuleBase" id="RU362118"/>
    </source>
</evidence>
<proteinExistence type="inferred from homology"/>
<dbReference type="FunFam" id="3.40.640.10:FF:000046">
    <property type="entry name" value="Cystathionine gamma-lyase"/>
    <property type="match status" value="1"/>
</dbReference>
<dbReference type="InterPro" id="IPR000277">
    <property type="entry name" value="Cys/Met-Metab_PyrdxlP-dep_enz"/>
</dbReference>
<sequence length="400" mass="43308">MAAGSYEVLVKSSSRLLLTKPVAAENVPVVQPIYQTTLFRMPSYDAAVGSEHATRPSSYYTRWGNPTVSFLEKQLASLAETETAIGFPSGMSAITTVLLALNDPGDTLAVSTRIYGDSFRFCAEEMRRFGYEVRFFVPEETEQLEELLRHGCRSVYFETLSNPELILPDCKQICRLASRYGATSICDATFTPPGVLETSTLGADVVVHSLTKYLSGHFAVHGGAALCSDALAEKIWRKQTLYGSCMDPHAAWLVSEGLKTIHVRVAQQNASAARIAEFLETHPRVTSVRYPRLRSHPQHDRARELLDGGGGVISFSVAGPASNIARLLEAPQLIGLSVSLGGIYSVIEHAQSMSHSMVQDAGGEASQGSRPADDLFRLSVGLEDADDLIADLAQALAKLS</sequence>
<evidence type="ECO:0000256" key="3">
    <source>
        <dbReference type="PIRSR" id="PIRSR001434-2"/>
    </source>
</evidence>
<gene>
    <name evidence="5" type="ORF">BE04_47575</name>
</gene>
<dbReference type="GO" id="GO:0016846">
    <property type="term" value="F:carbon-sulfur lyase activity"/>
    <property type="evidence" value="ECO:0007669"/>
    <property type="project" value="TreeGrafter"/>
</dbReference>
<reference evidence="5 6" key="1">
    <citation type="submission" date="2014-02" db="EMBL/GenBank/DDBJ databases">
        <title>The small core and large imbalanced accessory genome model reveals a collaborative survival strategy of Sorangium cellulosum strains in nature.</title>
        <authorList>
            <person name="Han K."/>
            <person name="Peng R."/>
            <person name="Blom J."/>
            <person name="Li Y.-Z."/>
        </authorList>
    </citation>
    <scope>NUCLEOTIDE SEQUENCE [LARGE SCALE GENOMIC DNA]</scope>
    <source>
        <strain evidence="5 6">So0157-18</strain>
    </source>
</reference>
<dbReference type="InterPro" id="IPR015424">
    <property type="entry name" value="PyrdxlP-dep_Trfase"/>
</dbReference>
<evidence type="ECO:0000256" key="1">
    <source>
        <dbReference type="ARBA" id="ARBA00001933"/>
    </source>
</evidence>
<comment type="similarity">
    <text evidence="4">Belongs to the trans-sulfuration enzymes family.</text>
</comment>
<dbReference type="Gene3D" id="3.90.1150.10">
    <property type="entry name" value="Aspartate Aminotransferase, domain 1"/>
    <property type="match status" value="1"/>
</dbReference>
<dbReference type="PIRSF" id="PIRSF001434">
    <property type="entry name" value="CGS"/>
    <property type="match status" value="1"/>
</dbReference>